<comment type="caution">
    <text evidence="3">The sequence shown here is derived from an EMBL/GenBank/DDBJ whole genome shotgun (WGS) entry which is preliminary data.</text>
</comment>
<reference evidence="3" key="1">
    <citation type="submission" date="2022-12" db="EMBL/GenBank/DDBJ databases">
        <authorList>
            <person name="Petersen C."/>
        </authorList>
    </citation>
    <scope>NUCLEOTIDE SEQUENCE</scope>
    <source>
        <strain evidence="3">IBT 21472</strain>
    </source>
</reference>
<dbReference type="EMBL" id="JAPZBO010000003">
    <property type="protein sequence ID" value="KAJ5320848.1"/>
    <property type="molecule type" value="Genomic_DNA"/>
</dbReference>
<evidence type="ECO:0000256" key="1">
    <source>
        <dbReference type="SAM" id="SignalP"/>
    </source>
</evidence>
<dbReference type="Proteomes" id="UP001147746">
    <property type="component" value="Unassembled WGS sequence"/>
</dbReference>
<protein>
    <recommendedName>
        <fullName evidence="2">Glycan binding protein Y3-like domain-containing protein</fullName>
    </recommendedName>
</protein>
<organism evidence="3 4">
    <name type="scientific">Penicillium atrosanguineum</name>
    <dbReference type="NCBI Taxonomy" id="1132637"/>
    <lineage>
        <taxon>Eukaryota</taxon>
        <taxon>Fungi</taxon>
        <taxon>Dikarya</taxon>
        <taxon>Ascomycota</taxon>
        <taxon>Pezizomycotina</taxon>
        <taxon>Eurotiomycetes</taxon>
        <taxon>Eurotiomycetidae</taxon>
        <taxon>Eurotiales</taxon>
        <taxon>Aspergillaceae</taxon>
        <taxon>Penicillium</taxon>
    </lineage>
</organism>
<keyword evidence="1" id="KW-0732">Signal</keyword>
<reference evidence="3" key="2">
    <citation type="journal article" date="2023" name="IMA Fungus">
        <title>Comparative genomic study of the Penicillium genus elucidates a diverse pangenome and 15 lateral gene transfer events.</title>
        <authorList>
            <person name="Petersen C."/>
            <person name="Sorensen T."/>
            <person name="Nielsen M.R."/>
            <person name="Sondergaard T.E."/>
            <person name="Sorensen J.L."/>
            <person name="Fitzpatrick D.A."/>
            <person name="Frisvad J.C."/>
            <person name="Nielsen K.L."/>
        </authorList>
    </citation>
    <scope>NUCLEOTIDE SEQUENCE</scope>
    <source>
        <strain evidence="3">IBT 21472</strain>
    </source>
</reference>
<feature type="domain" description="Glycan binding protein Y3-like" evidence="2">
    <location>
        <begin position="51"/>
        <end position="132"/>
    </location>
</feature>
<keyword evidence="4" id="KW-1185">Reference proteome</keyword>
<dbReference type="OrthoDB" id="4296282at2759"/>
<dbReference type="InterPro" id="IPR054443">
    <property type="entry name" value="Y3-like_dom"/>
</dbReference>
<evidence type="ECO:0000313" key="3">
    <source>
        <dbReference type="EMBL" id="KAJ5320848.1"/>
    </source>
</evidence>
<accession>A0A9W9Q2C2</accession>
<gene>
    <name evidence="3" type="ORF">N7476_003850</name>
</gene>
<proteinExistence type="predicted"/>
<evidence type="ECO:0000259" key="2">
    <source>
        <dbReference type="Pfam" id="PF22803"/>
    </source>
</evidence>
<sequence length="133" mass="14530">MQISHLFTALLAMGLVSATPTEEAQIEERSCSGGKKWGDNRNVAIDHAGRWCSGNGGSEGYRAGQTKYGCYNLQFGNNKAEFWIQRKATTGGSLTSSQCNAYMQEQINNCERGGSGERNGWYFRADVNAGRCS</sequence>
<dbReference type="AlphaFoldDB" id="A0A9W9Q2C2"/>
<feature type="signal peptide" evidence="1">
    <location>
        <begin position="1"/>
        <end position="18"/>
    </location>
</feature>
<feature type="chain" id="PRO_5041155280" description="Glycan binding protein Y3-like domain-containing protein" evidence="1">
    <location>
        <begin position="19"/>
        <end position="133"/>
    </location>
</feature>
<evidence type="ECO:0000313" key="4">
    <source>
        <dbReference type="Proteomes" id="UP001147746"/>
    </source>
</evidence>
<dbReference type="Pfam" id="PF22803">
    <property type="entry name" value="GBD_Y3"/>
    <property type="match status" value="1"/>
</dbReference>
<name>A0A9W9Q2C2_9EURO</name>